<keyword evidence="1" id="KW-0472">Membrane</keyword>
<evidence type="ECO:0000256" key="1">
    <source>
        <dbReference type="SAM" id="Phobius"/>
    </source>
</evidence>
<dbReference type="AlphaFoldDB" id="A0A8J8P8U5"/>
<comment type="caution">
    <text evidence="2">The sequence shown here is derived from an EMBL/GenBank/DDBJ whole genome shotgun (WGS) entry which is preliminary data.</text>
</comment>
<sequence length="687" mass="79469">MRDSTVNLLIGSLCLLQLFTVSGFQLLVFASFIISAKSSRLQQSNSAMDFCIMAIDQALRNSGSLLLFTERLSSFSFRSSSYKKEKLFKQGKQICFITIQAMIALLFLILCTALLLQVKPYDKQYLNNLELVSLLTSSISVYFGVFFISNNFTGSDLDDQPMSDQSKLFMFTMILLSHTFFFCYWLYCFFNEFRFTFRQRYPRLYLMFFLCCREERLKLELDVDQSKEKMKPFLRKYQDLLDFLNKQMAFYEKGEIPAEDKELRDKLFIIDQLKRKIEASENFKDSSARFTKIEVLTHQRSIKSKYQSSYKILNIILILLIQPFVSYLDDIYQSTPKSILSKSSKGTLYGSQPQTPLKAGDPINSKQVSLRPSGIAHSSLMLRRNQMSKFKKDTVSIQTSQGQEIGRDHAMNMVMLSSKDWVKYDDDEGTYEVGNTPMRTQKSMRSGFNTPSGDQLEKMTTLDRINRRNMQFDQILLDRAPPTQALNDVSPAAFSQNWHELNNEISQKVKLKQINTPNVRSDPHKAIGLSFSYLTEQRKMEDQAFQSNQLANIYMIQEEDADQLEGIDHSKQFEDSAPIFSVSQSERALAFHISQDDNTSSTNGKYEEIQVSHKEQHKEMETISFPSTQQLDIQIRTGRQLLSDFSRSRKQVKKGRVIQKSRNQRIGKSTTTLEPEQVRIDEEIIDV</sequence>
<gene>
    <name evidence="2" type="ORF">FGO68_gene12524</name>
</gene>
<feature type="transmembrane region" description="Helical" evidence="1">
    <location>
        <begin position="96"/>
        <end position="116"/>
    </location>
</feature>
<dbReference type="EMBL" id="RRYP01000152">
    <property type="protein sequence ID" value="TNV87910.1"/>
    <property type="molecule type" value="Genomic_DNA"/>
</dbReference>
<feature type="transmembrane region" description="Helical" evidence="1">
    <location>
        <begin position="168"/>
        <end position="190"/>
    </location>
</feature>
<accession>A0A8J8P8U5</accession>
<protein>
    <submittedName>
        <fullName evidence="2">Uncharacterized protein</fullName>
    </submittedName>
</protein>
<organism evidence="2 3">
    <name type="scientific">Halteria grandinella</name>
    <dbReference type="NCBI Taxonomy" id="5974"/>
    <lineage>
        <taxon>Eukaryota</taxon>
        <taxon>Sar</taxon>
        <taxon>Alveolata</taxon>
        <taxon>Ciliophora</taxon>
        <taxon>Intramacronucleata</taxon>
        <taxon>Spirotrichea</taxon>
        <taxon>Stichotrichia</taxon>
        <taxon>Sporadotrichida</taxon>
        <taxon>Halteriidae</taxon>
        <taxon>Halteria</taxon>
    </lineage>
</organism>
<reference evidence="2" key="1">
    <citation type="submission" date="2019-06" db="EMBL/GenBank/DDBJ databases">
        <authorList>
            <person name="Zheng W."/>
        </authorList>
    </citation>
    <scope>NUCLEOTIDE SEQUENCE</scope>
    <source>
        <strain evidence="2">QDHG01</strain>
    </source>
</reference>
<keyword evidence="3" id="KW-1185">Reference proteome</keyword>
<name>A0A8J8P8U5_HALGN</name>
<feature type="transmembrane region" description="Helical" evidence="1">
    <location>
        <begin position="128"/>
        <end position="148"/>
    </location>
</feature>
<keyword evidence="1" id="KW-1133">Transmembrane helix</keyword>
<keyword evidence="1" id="KW-0812">Transmembrane</keyword>
<evidence type="ECO:0000313" key="3">
    <source>
        <dbReference type="Proteomes" id="UP000785679"/>
    </source>
</evidence>
<dbReference type="Proteomes" id="UP000785679">
    <property type="component" value="Unassembled WGS sequence"/>
</dbReference>
<feature type="transmembrane region" description="Helical" evidence="1">
    <location>
        <begin position="310"/>
        <end position="328"/>
    </location>
</feature>
<proteinExistence type="predicted"/>
<evidence type="ECO:0000313" key="2">
    <source>
        <dbReference type="EMBL" id="TNV87910.1"/>
    </source>
</evidence>